<protein>
    <submittedName>
        <fullName evidence="1">Uncharacterized protein</fullName>
    </submittedName>
</protein>
<reference evidence="1 2" key="1">
    <citation type="journal article" date="2018" name="PLoS Genet.">
        <title>Population sequencing reveals clonal diversity and ancestral inbreeding in the grapevine cultivar Chardonnay.</title>
        <authorList>
            <person name="Roach M.J."/>
            <person name="Johnson D.L."/>
            <person name="Bohlmann J."/>
            <person name="van Vuuren H.J."/>
            <person name="Jones S.J."/>
            <person name="Pretorius I.S."/>
            <person name="Schmidt S.A."/>
            <person name="Borneman A.R."/>
        </authorList>
    </citation>
    <scope>NUCLEOTIDE SEQUENCE [LARGE SCALE GENOMIC DNA]</scope>
    <source>
        <strain evidence="2">cv. Chardonnay</strain>
        <tissue evidence="1">Leaf</tissue>
    </source>
</reference>
<evidence type="ECO:0000313" key="1">
    <source>
        <dbReference type="EMBL" id="RVX10386.1"/>
    </source>
</evidence>
<accession>A0A438JN43</accession>
<gene>
    <name evidence="1" type="ORF">CK203_016051</name>
</gene>
<dbReference type="Proteomes" id="UP000288805">
    <property type="component" value="Unassembled WGS sequence"/>
</dbReference>
<sequence>MGLCLKCFGSPLRGKKLNSRFISCRISEANFDECSLGNTSRPGFRGVWGDYNNRVSRVSFRLAREDLTIELEILALLEGSPCTAVHPLDSSLIYPPGTSVYPLVLKSTREEVPLLASLFSIPNSSSKRRVWNREAFGEVKCPVCRGGGRKKGCKGGLKKMGPFRRNFLEVEIWGVWLKEGDRNVRFLHKMVDTYKRRNLLAKIKINGTWFAKENEIKEGVEATWLEEPLSMERFLMPFRVLLGIKTLGPDGFSMAFWWFSWEFVKDEGVLKIWRDFKLLTLVRGLYKWLAKVLANRLKVVVAKDCVILCKRDIKKAYDYVDWSFLLSVMENWGFGQKWIEWMKWCISNAGFSVLVNGTPSGFCQSSRGLRQKDRGIRIKCLFTINKALLDKWCRRFSNEKGAFWNQVISRKCGEEREWCSREVREGFGVGLWKAIRKACQAQTFFLGGVGGGCLELLNGRGSWNPRFTRTFSDWEVDEVEKFLLCMHGKRMLRDEEDMPKVSFFVWKAMWGKALSLDQIQKRG</sequence>
<organism evidence="1 2">
    <name type="scientific">Vitis vinifera</name>
    <name type="common">Grape</name>
    <dbReference type="NCBI Taxonomy" id="29760"/>
    <lineage>
        <taxon>Eukaryota</taxon>
        <taxon>Viridiplantae</taxon>
        <taxon>Streptophyta</taxon>
        <taxon>Embryophyta</taxon>
        <taxon>Tracheophyta</taxon>
        <taxon>Spermatophyta</taxon>
        <taxon>Magnoliopsida</taxon>
        <taxon>eudicotyledons</taxon>
        <taxon>Gunneridae</taxon>
        <taxon>Pentapetalae</taxon>
        <taxon>rosids</taxon>
        <taxon>Vitales</taxon>
        <taxon>Vitaceae</taxon>
        <taxon>Viteae</taxon>
        <taxon>Vitis</taxon>
    </lineage>
</organism>
<evidence type="ECO:0000313" key="2">
    <source>
        <dbReference type="Proteomes" id="UP000288805"/>
    </source>
</evidence>
<dbReference type="AlphaFoldDB" id="A0A438JN43"/>
<proteinExistence type="predicted"/>
<dbReference type="EMBL" id="QGNW01000035">
    <property type="protein sequence ID" value="RVX10386.1"/>
    <property type="molecule type" value="Genomic_DNA"/>
</dbReference>
<name>A0A438JN43_VITVI</name>
<comment type="caution">
    <text evidence="1">The sequence shown here is derived from an EMBL/GenBank/DDBJ whole genome shotgun (WGS) entry which is preliminary data.</text>
</comment>